<comment type="caution">
    <text evidence="1">The sequence shown here is derived from an EMBL/GenBank/DDBJ whole genome shotgun (WGS) entry which is preliminary data.</text>
</comment>
<evidence type="ECO:0000313" key="1">
    <source>
        <dbReference type="EMBL" id="EMA47145.1"/>
    </source>
</evidence>
<proteinExistence type="predicted"/>
<organism evidence="1 2">
    <name type="scientific">Halobiforma nitratireducens JCM 10879</name>
    <dbReference type="NCBI Taxonomy" id="1227454"/>
    <lineage>
        <taxon>Archaea</taxon>
        <taxon>Methanobacteriati</taxon>
        <taxon>Methanobacteriota</taxon>
        <taxon>Stenosarchaea group</taxon>
        <taxon>Halobacteria</taxon>
        <taxon>Halobacteriales</taxon>
        <taxon>Natrialbaceae</taxon>
        <taxon>Halobiforma</taxon>
    </lineage>
</organism>
<dbReference type="RefSeq" id="WP_006671072.1">
    <property type="nucleotide sequence ID" value="NZ_AOMA01000003.1"/>
</dbReference>
<dbReference type="EMBL" id="AOMA01000003">
    <property type="protein sequence ID" value="EMA47145.1"/>
    <property type="molecule type" value="Genomic_DNA"/>
</dbReference>
<name>M0MRR1_9EURY</name>
<keyword evidence="2" id="KW-1185">Reference proteome</keyword>
<dbReference type="AlphaFoldDB" id="M0MRR1"/>
<protein>
    <submittedName>
        <fullName evidence="1">Uncharacterized protein</fullName>
    </submittedName>
</protein>
<evidence type="ECO:0000313" key="2">
    <source>
        <dbReference type="Proteomes" id="UP000011607"/>
    </source>
</evidence>
<accession>M0MRR1</accession>
<gene>
    <name evidence="1" type="ORF">C446_00480</name>
</gene>
<sequence>MGMEIQYAMSRRSTRRSTLKSGIATLTSAGILTSGLTTVAAEEVNGTQTGDVVEQSVDEYDASDVANTSQTWPVFIDYAGGLSPDELRTVASPAIEQGNLYSFSADHDTDLAAKVGIVDFSGDSTVFIASELWDNGSYPMVSSYSIPEESAAVGIRNVSEETIYGTTRVNETER</sequence>
<dbReference type="Proteomes" id="UP000011607">
    <property type="component" value="Unassembled WGS sequence"/>
</dbReference>
<reference evidence="1 2" key="1">
    <citation type="journal article" date="2014" name="PLoS Genet.">
        <title>Phylogenetically driven sequencing of extremely halophilic archaea reveals strategies for static and dynamic osmo-response.</title>
        <authorList>
            <person name="Becker E.A."/>
            <person name="Seitzer P.M."/>
            <person name="Tritt A."/>
            <person name="Larsen D."/>
            <person name="Krusor M."/>
            <person name="Yao A.I."/>
            <person name="Wu D."/>
            <person name="Madern D."/>
            <person name="Eisen J.A."/>
            <person name="Darling A.E."/>
            <person name="Facciotti M.T."/>
        </authorList>
    </citation>
    <scope>NUCLEOTIDE SEQUENCE [LARGE SCALE GENOMIC DNA]</scope>
    <source>
        <strain evidence="1 2">JCM 10879</strain>
    </source>
</reference>